<dbReference type="InterPro" id="IPR012337">
    <property type="entry name" value="RNaseH-like_sf"/>
</dbReference>
<keyword evidence="8" id="KW-0695">RNA-directed DNA polymerase</keyword>
<evidence type="ECO:0000256" key="8">
    <source>
        <dbReference type="ARBA" id="ARBA00022918"/>
    </source>
</evidence>
<feature type="domain" description="RNase H type-1" evidence="10">
    <location>
        <begin position="421"/>
        <end position="553"/>
    </location>
</feature>
<keyword evidence="13" id="KW-1185">Reference proteome</keyword>
<comment type="caution">
    <text evidence="12">The sequence shown here is derived from an EMBL/GenBank/DDBJ whole genome shotgun (WGS) entry which is preliminary data.</text>
</comment>
<keyword evidence="3" id="KW-0808">Transferase</keyword>
<organism evidence="12 13">
    <name type="scientific">Mycteria americana</name>
    <name type="common">Wood stork</name>
    <dbReference type="NCBI Taxonomy" id="33587"/>
    <lineage>
        <taxon>Eukaryota</taxon>
        <taxon>Metazoa</taxon>
        <taxon>Chordata</taxon>
        <taxon>Craniata</taxon>
        <taxon>Vertebrata</taxon>
        <taxon>Euteleostomi</taxon>
        <taxon>Archelosauria</taxon>
        <taxon>Archosauria</taxon>
        <taxon>Dinosauria</taxon>
        <taxon>Saurischia</taxon>
        <taxon>Theropoda</taxon>
        <taxon>Coelurosauria</taxon>
        <taxon>Aves</taxon>
        <taxon>Neognathae</taxon>
        <taxon>Neoaves</taxon>
        <taxon>Aequornithes</taxon>
        <taxon>Ciconiiformes</taxon>
        <taxon>Ciconiidae</taxon>
        <taxon>Mycteria</taxon>
    </lineage>
</organism>
<dbReference type="Pfam" id="PF00665">
    <property type="entry name" value="rve"/>
    <property type="match status" value="2"/>
</dbReference>
<dbReference type="Gene3D" id="3.30.70.270">
    <property type="match status" value="1"/>
</dbReference>
<reference evidence="12 13" key="1">
    <citation type="journal article" date="2023" name="J. Hered.">
        <title>Chromosome-level genome of the wood stork (Mycteria americana) provides insight into avian chromosome evolution.</title>
        <authorList>
            <person name="Flamio R. Jr."/>
            <person name="Ramstad K.M."/>
        </authorList>
    </citation>
    <scope>NUCLEOTIDE SEQUENCE [LARGE SCALE GENOMIC DNA]</scope>
    <source>
        <strain evidence="12">JAX WOST 10</strain>
    </source>
</reference>
<evidence type="ECO:0000259" key="9">
    <source>
        <dbReference type="PROSITE" id="PS50878"/>
    </source>
</evidence>
<feature type="domain" description="Integrase catalytic" evidence="11">
    <location>
        <begin position="613"/>
        <end position="726"/>
    </location>
</feature>
<dbReference type="PROSITE" id="PS50879">
    <property type="entry name" value="RNASE_H_1"/>
    <property type="match status" value="1"/>
</dbReference>
<keyword evidence="5" id="KW-0540">Nuclease</keyword>
<evidence type="ECO:0000313" key="12">
    <source>
        <dbReference type="EMBL" id="KAK4810671.1"/>
    </source>
</evidence>
<evidence type="ECO:0000256" key="3">
    <source>
        <dbReference type="ARBA" id="ARBA00022679"/>
    </source>
</evidence>
<evidence type="ECO:0000259" key="10">
    <source>
        <dbReference type="PROSITE" id="PS50879"/>
    </source>
</evidence>
<dbReference type="AlphaFoldDB" id="A0AAN7MSS5"/>
<dbReference type="EMBL" id="JAUNZN010000018">
    <property type="protein sequence ID" value="KAK4810671.1"/>
    <property type="molecule type" value="Genomic_DNA"/>
</dbReference>
<dbReference type="InterPro" id="IPR043128">
    <property type="entry name" value="Rev_trsase/Diguanyl_cyclase"/>
</dbReference>
<evidence type="ECO:0000256" key="4">
    <source>
        <dbReference type="ARBA" id="ARBA00022695"/>
    </source>
</evidence>
<dbReference type="InterPro" id="IPR001584">
    <property type="entry name" value="Integrase_cat-core"/>
</dbReference>
<keyword evidence="6" id="KW-0255">Endonuclease</keyword>
<dbReference type="Pfam" id="PF00078">
    <property type="entry name" value="RVT_1"/>
    <property type="match status" value="1"/>
</dbReference>
<dbReference type="GO" id="GO:0004523">
    <property type="term" value="F:RNA-DNA hybrid ribonuclease activity"/>
    <property type="evidence" value="ECO:0007669"/>
    <property type="project" value="UniProtKB-EC"/>
</dbReference>
<dbReference type="Pfam" id="PF00075">
    <property type="entry name" value="RNase_H"/>
    <property type="match status" value="1"/>
</dbReference>
<evidence type="ECO:0000256" key="7">
    <source>
        <dbReference type="ARBA" id="ARBA00022801"/>
    </source>
</evidence>
<dbReference type="GO" id="GO:0003964">
    <property type="term" value="F:RNA-directed DNA polymerase activity"/>
    <property type="evidence" value="ECO:0007669"/>
    <property type="project" value="UniProtKB-KW"/>
</dbReference>
<keyword evidence="7" id="KW-0378">Hydrolase</keyword>
<dbReference type="PROSITE" id="PS50878">
    <property type="entry name" value="RT_POL"/>
    <property type="match status" value="1"/>
</dbReference>
<dbReference type="InterPro" id="IPR002156">
    <property type="entry name" value="RNaseH_domain"/>
</dbReference>
<accession>A0AAN7MSS5</accession>
<dbReference type="Proteomes" id="UP001333110">
    <property type="component" value="Unassembled WGS sequence"/>
</dbReference>
<dbReference type="GO" id="GO:0015074">
    <property type="term" value="P:DNA integration"/>
    <property type="evidence" value="ECO:0007669"/>
    <property type="project" value="InterPro"/>
</dbReference>
<dbReference type="InterPro" id="IPR043502">
    <property type="entry name" value="DNA/RNA_pol_sf"/>
</dbReference>
<evidence type="ECO:0000256" key="1">
    <source>
        <dbReference type="ARBA" id="ARBA00010879"/>
    </source>
</evidence>
<dbReference type="Pfam" id="PF17919">
    <property type="entry name" value="RT_RNaseH_2"/>
    <property type="match status" value="1"/>
</dbReference>
<dbReference type="InterPro" id="IPR000477">
    <property type="entry name" value="RT_dom"/>
</dbReference>
<protein>
    <recommendedName>
        <fullName evidence="2">ribonuclease H</fullName>
        <ecNumber evidence="2">3.1.26.4</ecNumber>
    </recommendedName>
</protein>
<evidence type="ECO:0000256" key="5">
    <source>
        <dbReference type="ARBA" id="ARBA00022722"/>
    </source>
</evidence>
<feature type="non-terminal residue" evidence="12">
    <location>
        <position position="726"/>
    </location>
</feature>
<keyword evidence="4" id="KW-0548">Nucleotidyltransferase</keyword>
<dbReference type="InterPro" id="IPR036397">
    <property type="entry name" value="RNaseH_sf"/>
</dbReference>
<dbReference type="PANTHER" id="PTHR41694:SF3">
    <property type="entry name" value="RNA-DIRECTED DNA POLYMERASE-RELATED"/>
    <property type="match status" value="1"/>
</dbReference>
<evidence type="ECO:0000259" key="11">
    <source>
        <dbReference type="PROSITE" id="PS50994"/>
    </source>
</evidence>
<evidence type="ECO:0000256" key="2">
    <source>
        <dbReference type="ARBA" id="ARBA00012180"/>
    </source>
</evidence>
<feature type="domain" description="Integrase catalytic" evidence="11">
    <location>
        <begin position="1"/>
        <end position="138"/>
    </location>
</feature>
<dbReference type="EC" id="3.1.26.4" evidence="2"/>
<dbReference type="SUPFAM" id="SSF56672">
    <property type="entry name" value="DNA/RNA polymerases"/>
    <property type="match status" value="1"/>
</dbReference>
<sequence length="726" mass="81864">MVEATTGWLETYPVPHATTRNTILGLEKQVLWRHGTPERIESDNGTDFRNSLLDTWAKEHGIEWVYHIPCHAPASGKIKRYNGLLKTTLRAMGGNHKVPLKEEGKEKFAFTWEGIQYTFNRLPQGYKHSPTIAHATLAELLQTVSLPQEVKLYQYIDDILIGETSPEKVGEAAAAVWQALNKAEIEIPPGKCQGPSKEVKFLGTWWIAGSAVIPPDTLRKIEELQMPQSRKELQQLMGTLGYWRKHAVKTLTEELKTYQSLGPVHPCDPIIAEWGFTEHATYCNLFQTGPNGPKRPLLFSSTAFKETEQRYSEWEKGLLSLVRAVKQVEKIHQGQPVQTRGPFNLLEAILKGTAPPEGVAQKPTVRKWYAYLTGVAENMQLSEGHTKVSKLQMPINTDPLALQQPFKPSPILDAPPLTEGTPTENIWFTDASAKRAVALDITTGKQVVEEGEGSAQVGEIRAVVLAAQNGAKIIYVDSYAVWAGATQWLCQWETLNWEVNRSPVWRNKDWQLLLDIARKTPFKMGWVKAHAKDNQPATKWNQKVDELTKIRKITLNPEWYRLGEWLHQSLGHAGKEALYFAAQSKGWPINRKTCETILTECPQCRLKLQADHPAKAPPLHINEGKALWSTWQIDYIGPFKSSAGYRYILTGVEVVSGLLMATKCRKADGRNTVRGLSVWFSNLPTPDVMQSDNGSHFSCKEVQDWAKQEGIRWVFHTPYYPQSNGM</sequence>
<dbReference type="PANTHER" id="PTHR41694">
    <property type="entry name" value="ENDOGENOUS RETROVIRUS GROUP K MEMBER POL PROTEIN"/>
    <property type="match status" value="1"/>
</dbReference>
<dbReference type="GO" id="GO:0035613">
    <property type="term" value="F:RNA stem-loop binding"/>
    <property type="evidence" value="ECO:0007669"/>
    <property type="project" value="TreeGrafter"/>
</dbReference>
<dbReference type="InterPro" id="IPR041577">
    <property type="entry name" value="RT_RNaseH_2"/>
</dbReference>
<gene>
    <name evidence="12" type="ORF">QYF61_007471</name>
</gene>
<evidence type="ECO:0000313" key="13">
    <source>
        <dbReference type="Proteomes" id="UP001333110"/>
    </source>
</evidence>
<feature type="domain" description="Reverse transcriptase" evidence="9">
    <location>
        <begin position="1"/>
        <end position="206"/>
    </location>
</feature>
<name>A0AAN7MSS5_MYCAM</name>
<proteinExistence type="inferred from homology"/>
<dbReference type="Gene3D" id="3.30.420.10">
    <property type="entry name" value="Ribonuclease H-like superfamily/Ribonuclease H"/>
    <property type="match status" value="3"/>
</dbReference>
<evidence type="ECO:0000256" key="6">
    <source>
        <dbReference type="ARBA" id="ARBA00022759"/>
    </source>
</evidence>
<comment type="similarity">
    <text evidence="1">Belongs to the beta type-B retroviral polymerase family. HERV class-II K(HML-2) pol subfamily.</text>
</comment>
<dbReference type="PROSITE" id="PS50994">
    <property type="entry name" value="INTEGRASE"/>
    <property type="match status" value="2"/>
</dbReference>
<dbReference type="SUPFAM" id="SSF53098">
    <property type="entry name" value="Ribonuclease H-like"/>
    <property type="match status" value="3"/>
</dbReference>